<proteinExistence type="predicted"/>
<dbReference type="AlphaFoldDB" id="A0AAV9E955"/>
<reference evidence="1" key="1">
    <citation type="journal article" date="2023" name="Nat. Commun.">
        <title>Diploid and tetraploid genomes of Acorus and the evolution of monocots.</title>
        <authorList>
            <person name="Ma L."/>
            <person name="Liu K.W."/>
            <person name="Li Z."/>
            <person name="Hsiao Y.Y."/>
            <person name="Qi Y."/>
            <person name="Fu T."/>
            <person name="Tang G.D."/>
            <person name="Zhang D."/>
            <person name="Sun W.H."/>
            <person name="Liu D.K."/>
            <person name="Li Y."/>
            <person name="Chen G.Z."/>
            <person name="Liu X.D."/>
            <person name="Liao X.Y."/>
            <person name="Jiang Y.T."/>
            <person name="Yu X."/>
            <person name="Hao Y."/>
            <person name="Huang J."/>
            <person name="Zhao X.W."/>
            <person name="Ke S."/>
            <person name="Chen Y.Y."/>
            <person name="Wu W.L."/>
            <person name="Hsu J.L."/>
            <person name="Lin Y.F."/>
            <person name="Huang M.D."/>
            <person name="Li C.Y."/>
            <person name="Huang L."/>
            <person name="Wang Z.W."/>
            <person name="Zhao X."/>
            <person name="Zhong W.Y."/>
            <person name="Peng D.H."/>
            <person name="Ahmad S."/>
            <person name="Lan S."/>
            <person name="Zhang J.S."/>
            <person name="Tsai W.C."/>
            <person name="Van de Peer Y."/>
            <person name="Liu Z.J."/>
        </authorList>
    </citation>
    <scope>NUCLEOTIDE SEQUENCE</scope>
    <source>
        <strain evidence="1">CP</strain>
    </source>
</reference>
<sequence length="75" mass="8630">MNHRDTTGCKYFAWQDEVNPIKSVSSIIRMLDYDLHQGQSPEINSPIANLLLSRLECMEERMSKVKGAREHALLI</sequence>
<accession>A0AAV9E955</accession>
<name>A0AAV9E955_ACOCL</name>
<keyword evidence="2" id="KW-1185">Reference proteome</keyword>
<dbReference type="Proteomes" id="UP001180020">
    <property type="component" value="Unassembled WGS sequence"/>
</dbReference>
<comment type="caution">
    <text evidence="1">The sequence shown here is derived from an EMBL/GenBank/DDBJ whole genome shotgun (WGS) entry which is preliminary data.</text>
</comment>
<gene>
    <name evidence="1" type="ORF">QJS10_CPA08g00642</name>
</gene>
<evidence type="ECO:0000313" key="1">
    <source>
        <dbReference type="EMBL" id="KAK1310016.1"/>
    </source>
</evidence>
<evidence type="ECO:0000313" key="2">
    <source>
        <dbReference type="Proteomes" id="UP001180020"/>
    </source>
</evidence>
<reference evidence="1" key="2">
    <citation type="submission" date="2023-06" db="EMBL/GenBank/DDBJ databases">
        <authorList>
            <person name="Ma L."/>
            <person name="Liu K.-W."/>
            <person name="Li Z."/>
            <person name="Hsiao Y.-Y."/>
            <person name="Qi Y."/>
            <person name="Fu T."/>
            <person name="Tang G."/>
            <person name="Zhang D."/>
            <person name="Sun W.-H."/>
            <person name="Liu D.-K."/>
            <person name="Li Y."/>
            <person name="Chen G.-Z."/>
            <person name="Liu X.-D."/>
            <person name="Liao X.-Y."/>
            <person name="Jiang Y.-T."/>
            <person name="Yu X."/>
            <person name="Hao Y."/>
            <person name="Huang J."/>
            <person name="Zhao X.-W."/>
            <person name="Ke S."/>
            <person name="Chen Y.-Y."/>
            <person name="Wu W.-L."/>
            <person name="Hsu J.-L."/>
            <person name="Lin Y.-F."/>
            <person name="Huang M.-D."/>
            <person name="Li C.-Y."/>
            <person name="Huang L."/>
            <person name="Wang Z.-W."/>
            <person name="Zhao X."/>
            <person name="Zhong W.-Y."/>
            <person name="Peng D.-H."/>
            <person name="Ahmad S."/>
            <person name="Lan S."/>
            <person name="Zhang J.-S."/>
            <person name="Tsai W.-C."/>
            <person name="Van De Peer Y."/>
            <person name="Liu Z.-J."/>
        </authorList>
    </citation>
    <scope>NUCLEOTIDE SEQUENCE</scope>
    <source>
        <strain evidence="1">CP</strain>
        <tissue evidence="1">Leaves</tissue>
    </source>
</reference>
<protein>
    <submittedName>
        <fullName evidence="1">Uncharacterized protein</fullName>
    </submittedName>
</protein>
<organism evidence="1 2">
    <name type="scientific">Acorus calamus</name>
    <name type="common">Sweet flag</name>
    <dbReference type="NCBI Taxonomy" id="4465"/>
    <lineage>
        <taxon>Eukaryota</taxon>
        <taxon>Viridiplantae</taxon>
        <taxon>Streptophyta</taxon>
        <taxon>Embryophyta</taxon>
        <taxon>Tracheophyta</taxon>
        <taxon>Spermatophyta</taxon>
        <taxon>Magnoliopsida</taxon>
        <taxon>Liliopsida</taxon>
        <taxon>Acoraceae</taxon>
        <taxon>Acorus</taxon>
    </lineage>
</organism>
<dbReference type="EMBL" id="JAUJYO010000008">
    <property type="protein sequence ID" value="KAK1310016.1"/>
    <property type="molecule type" value="Genomic_DNA"/>
</dbReference>